<keyword evidence="2" id="KW-0472">Membrane</keyword>
<dbReference type="Pfam" id="PF10708">
    <property type="entry name" value="DUF2510"/>
    <property type="match status" value="1"/>
</dbReference>
<keyword evidence="5" id="KW-1185">Reference proteome</keyword>
<feature type="domain" description="DUF2510" evidence="3">
    <location>
        <begin position="6"/>
        <end position="37"/>
    </location>
</feature>
<keyword evidence="2" id="KW-0812">Transmembrane</keyword>
<proteinExistence type="predicted"/>
<protein>
    <recommendedName>
        <fullName evidence="3">DUF2510 domain-containing protein</fullName>
    </recommendedName>
</protein>
<evidence type="ECO:0000256" key="1">
    <source>
        <dbReference type="SAM" id="MobiDB-lite"/>
    </source>
</evidence>
<accession>A0ABM8G9L1</accession>
<dbReference type="RefSeq" id="WP_286278250.1">
    <property type="nucleotide sequence ID" value="NZ_AP027731.1"/>
</dbReference>
<dbReference type="EMBL" id="AP027731">
    <property type="protein sequence ID" value="BDZ44839.1"/>
    <property type="molecule type" value="Genomic_DNA"/>
</dbReference>
<evidence type="ECO:0000313" key="5">
    <source>
        <dbReference type="Proteomes" id="UP001321498"/>
    </source>
</evidence>
<feature type="region of interest" description="Disordered" evidence="1">
    <location>
        <begin position="79"/>
        <end position="99"/>
    </location>
</feature>
<dbReference type="Proteomes" id="UP001321498">
    <property type="component" value="Chromosome"/>
</dbReference>
<evidence type="ECO:0000313" key="4">
    <source>
        <dbReference type="EMBL" id="BDZ44839.1"/>
    </source>
</evidence>
<evidence type="ECO:0000256" key="2">
    <source>
        <dbReference type="SAM" id="Phobius"/>
    </source>
</evidence>
<name>A0ABM8G9L1_9MICO</name>
<feature type="transmembrane region" description="Helical" evidence="2">
    <location>
        <begin position="49"/>
        <end position="73"/>
    </location>
</feature>
<sequence length="318" mass="33330">MSHIPAGWYPDHTDPRLERYWDGMGWTDETVSADQRTEVTAKEGRRAPVILIAGVAAVLLVVGVAAVASLALINRTPSGPPQSFVPGASGPPAETGSDPVFSVDDLKGLILSLVPPSEAWFSYGSHLTDPTVDVALAHAKGSFESDGGAPLMCETLSFLQPMRGSDARSTDPLRMVASYGNDDDGAGGDANASARVLPSAEAAARQLQATRDAVAACGPGYATRHYFATSVAPEDADMPGGLEGVAWTEVGIVSASGTESEYYMSVFELQRDNLVVRGSCYLPNAQADDGRAAECSGWRTVVIDRLAALKREAAADSE</sequence>
<keyword evidence="2" id="KW-1133">Transmembrane helix</keyword>
<organism evidence="4 5">
    <name type="scientific">Naasia aerilata</name>
    <dbReference type="NCBI Taxonomy" id="1162966"/>
    <lineage>
        <taxon>Bacteria</taxon>
        <taxon>Bacillati</taxon>
        <taxon>Actinomycetota</taxon>
        <taxon>Actinomycetes</taxon>
        <taxon>Micrococcales</taxon>
        <taxon>Microbacteriaceae</taxon>
        <taxon>Naasia</taxon>
    </lineage>
</organism>
<reference evidence="5" key="1">
    <citation type="journal article" date="2019" name="Int. J. Syst. Evol. Microbiol.">
        <title>The Global Catalogue of Microorganisms (GCM) 10K type strain sequencing project: providing services to taxonomists for standard genome sequencing and annotation.</title>
        <authorList>
            <consortium name="The Broad Institute Genomics Platform"/>
            <consortium name="The Broad Institute Genome Sequencing Center for Infectious Disease"/>
            <person name="Wu L."/>
            <person name="Ma J."/>
        </authorList>
    </citation>
    <scope>NUCLEOTIDE SEQUENCE [LARGE SCALE GENOMIC DNA]</scope>
    <source>
        <strain evidence="5">NBRC 108725</strain>
    </source>
</reference>
<dbReference type="InterPro" id="IPR018929">
    <property type="entry name" value="DUF2510"/>
</dbReference>
<evidence type="ECO:0000259" key="3">
    <source>
        <dbReference type="Pfam" id="PF10708"/>
    </source>
</evidence>
<gene>
    <name evidence="4" type="ORF">GCM10025866_07480</name>
</gene>